<organism evidence="1 2">
    <name type="scientific">Microdochium trichocladiopsis</name>
    <dbReference type="NCBI Taxonomy" id="1682393"/>
    <lineage>
        <taxon>Eukaryota</taxon>
        <taxon>Fungi</taxon>
        <taxon>Dikarya</taxon>
        <taxon>Ascomycota</taxon>
        <taxon>Pezizomycotina</taxon>
        <taxon>Sordariomycetes</taxon>
        <taxon>Xylariomycetidae</taxon>
        <taxon>Xylariales</taxon>
        <taxon>Microdochiaceae</taxon>
        <taxon>Microdochium</taxon>
    </lineage>
</organism>
<proteinExistence type="predicted"/>
<accession>A0A9P8YBZ5</accession>
<name>A0A9P8YBZ5_9PEZI</name>
<dbReference type="EMBL" id="JAGTJQ010000004">
    <property type="protein sequence ID" value="KAH7033524.1"/>
    <property type="molecule type" value="Genomic_DNA"/>
</dbReference>
<sequence length="152" mass="16068">MTSGAELWALRKSGTVAVQRQRTRTLGRCQSGSRCPLSFHNKSTTLMGRPLFPVPAGRGWTSPFLMPTFLTLVDAAESALSYCGSLCSDAVGYTAYCAAPVLLPKMAALRLLAVSPATMIAADEPQNTIGYVTVNVAESVRCGLGDDAHGRS</sequence>
<keyword evidence="2" id="KW-1185">Reference proteome</keyword>
<reference evidence="1" key="1">
    <citation type="journal article" date="2021" name="Nat. Commun.">
        <title>Genetic determinants of endophytism in the Arabidopsis root mycobiome.</title>
        <authorList>
            <person name="Mesny F."/>
            <person name="Miyauchi S."/>
            <person name="Thiergart T."/>
            <person name="Pickel B."/>
            <person name="Atanasova L."/>
            <person name="Karlsson M."/>
            <person name="Huettel B."/>
            <person name="Barry K.W."/>
            <person name="Haridas S."/>
            <person name="Chen C."/>
            <person name="Bauer D."/>
            <person name="Andreopoulos W."/>
            <person name="Pangilinan J."/>
            <person name="LaButti K."/>
            <person name="Riley R."/>
            <person name="Lipzen A."/>
            <person name="Clum A."/>
            <person name="Drula E."/>
            <person name="Henrissat B."/>
            <person name="Kohler A."/>
            <person name="Grigoriev I.V."/>
            <person name="Martin F.M."/>
            <person name="Hacquard S."/>
        </authorList>
    </citation>
    <scope>NUCLEOTIDE SEQUENCE</scope>
    <source>
        <strain evidence="1">MPI-CAGE-CH-0230</strain>
    </source>
</reference>
<dbReference type="RefSeq" id="XP_046014356.1">
    <property type="nucleotide sequence ID" value="XM_046153729.1"/>
</dbReference>
<gene>
    <name evidence="1" type="ORF">B0I36DRAFT_321627</name>
</gene>
<evidence type="ECO:0000313" key="1">
    <source>
        <dbReference type="EMBL" id="KAH7033524.1"/>
    </source>
</evidence>
<dbReference type="GeneID" id="70183275"/>
<evidence type="ECO:0000313" key="2">
    <source>
        <dbReference type="Proteomes" id="UP000756346"/>
    </source>
</evidence>
<dbReference type="AlphaFoldDB" id="A0A9P8YBZ5"/>
<protein>
    <submittedName>
        <fullName evidence="1">Uncharacterized protein</fullName>
    </submittedName>
</protein>
<comment type="caution">
    <text evidence="1">The sequence shown here is derived from an EMBL/GenBank/DDBJ whole genome shotgun (WGS) entry which is preliminary data.</text>
</comment>
<dbReference type="Proteomes" id="UP000756346">
    <property type="component" value="Unassembled WGS sequence"/>
</dbReference>